<dbReference type="EMBL" id="CP038026">
    <property type="protein sequence ID" value="QBQ34780.1"/>
    <property type="molecule type" value="Genomic_DNA"/>
</dbReference>
<feature type="domain" description="DUF5710" evidence="1">
    <location>
        <begin position="68"/>
        <end position="107"/>
    </location>
</feature>
<keyword evidence="4" id="KW-1185">Reference proteome</keyword>
<dbReference type="EMBL" id="BMWW01000003">
    <property type="protein sequence ID" value="GGY88441.1"/>
    <property type="molecule type" value="Genomic_DNA"/>
</dbReference>
<dbReference type="AlphaFoldDB" id="A0A4P7B9N8"/>
<dbReference type="InterPro" id="IPR043764">
    <property type="entry name" value="DUF5710"/>
</dbReference>
<reference evidence="2" key="1">
    <citation type="journal article" date="2014" name="Int. J. Syst. Evol. Microbiol.">
        <title>Complete genome sequence of Corynebacterium casei LMG S-19264T (=DSM 44701T), isolated from a smear-ripened cheese.</title>
        <authorList>
            <consortium name="US DOE Joint Genome Institute (JGI-PGF)"/>
            <person name="Walter F."/>
            <person name="Albersmeier A."/>
            <person name="Kalinowski J."/>
            <person name="Ruckert C."/>
        </authorList>
    </citation>
    <scope>NUCLEOTIDE SEQUENCE</scope>
    <source>
        <strain evidence="2">KCTC 12344</strain>
    </source>
</reference>
<organism evidence="2 5">
    <name type="scientific">Pseudoduganella plicata</name>
    <dbReference type="NCBI Taxonomy" id="321984"/>
    <lineage>
        <taxon>Bacteria</taxon>
        <taxon>Pseudomonadati</taxon>
        <taxon>Pseudomonadota</taxon>
        <taxon>Betaproteobacteria</taxon>
        <taxon>Burkholderiales</taxon>
        <taxon>Oxalobacteraceae</taxon>
        <taxon>Telluria group</taxon>
        <taxon>Pseudoduganella</taxon>
    </lineage>
</organism>
<evidence type="ECO:0000313" key="5">
    <source>
        <dbReference type="Proteomes" id="UP000619512"/>
    </source>
</evidence>
<reference evidence="3 4" key="2">
    <citation type="submission" date="2019-03" db="EMBL/GenBank/DDBJ databases">
        <title>Draft Genome Sequences of Six Type Strains of the Genus Massilia.</title>
        <authorList>
            <person name="Miess H."/>
            <person name="Frediansyhah A."/>
            <person name="Gross H."/>
        </authorList>
    </citation>
    <scope>NUCLEOTIDE SEQUENCE [LARGE SCALE GENOMIC DNA]</scope>
    <source>
        <strain evidence="3 4">DSM 17505</strain>
    </source>
</reference>
<evidence type="ECO:0000313" key="4">
    <source>
        <dbReference type="Proteomes" id="UP000294359"/>
    </source>
</evidence>
<dbReference type="OrthoDB" id="7235451at2"/>
<dbReference type="Proteomes" id="UP000294359">
    <property type="component" value="Chromosome"/>
</dbReference>
<dbReference type="Proteomes" id="UP000619512">
    <property type="component" value="Unassembled WGS sequence"/>
</dbReference>
<proteinExistence type="predicted"/>
<sequence length="109" mass="11680">MTPDLPFAPPYKLKIDETRWVEVLADGTQVDTTAPVWPAAGAGAVSQARPAALARGKSGPATQPAAVLQVPFAEKDEAKRLGARWDAANKKWYVPAGADVAPFARWVRE</sequence>
<protein>
    <recommendedName>
        <fullName evidence="1">DUF5710 domain-containing protein</fullName>
    </recommendedName>
</protein>
<evidence type="ECO:0000313" key="2">
    <source>
        <dbReference type="EMBL" id="GGY88441.1"/>
    </source>
</evidence>
<gene>
    <name evidence="3" type="ORF">E1742_00185</name>
    <name evidence="2" type="ORF">GCM10007388_22330</name>
</gene>
<dbReference type="RefSeq" id="WP_134382651.1">
    <property type="nucleotide sequence ID" value="NZ_BMWW01000003.1"/>
</dbReference>
<name>A0A4P7B9N8_9BURK</name>
<evidence type="ECO:0000259" key="1">
    <source>
        <dbReference type="Pfam" id="PF18974"/>
    </source>
</evidence>
<reference evidence="2" key="3">
    <citation type="submission" date="2022-12" db="EMBL/GenBank/DDBJ databases">
        <authorList>
            <person name="Sun Q."/>
            <person name="Kim S."/>
        </authorList>
    </citation>
    <scope>NUCLEOTIDE SEQUENCE</scope>
    <source>
        <strain evidence="2">KCTC 12344</strain>
    </source>
</reference>
<evidence type="ECO:0000313" key="3">
    <source>
        <dbReference type="EMBL" id="QBQ34780.1"/>
    </source>
</evidence>
<dbReference type="Pfam" id="PF18974">
    <property type="entry name" value="DUF5710"/>
    <property type="match status" value="1"/>
</dbReference>
<accession>A0A4P7B9N8</accession>